<evidence type="ECO:0000256" key="3">
    <source>
        <dbReference type="ARBA" id="ARBA00023082"/>
    </source>
</evidence>
<dbReference type="InterPro" id="IPR007627">
    <property type="entry name" value="RNA_pol_sigma70_r2"/>
</dbReference>
<dbReference type="GO" id="GO:0006352">
    <property type="term" value="P:DNA-templated transcription initiation"/>
    <property type="evidence" value="ECO:0007669"/>
    <property type="project" value="InterPro"/>
</dbReference>
<feature type="domain" description="RNA polymerase sigma-70 region 2" evidence="7">
    <location>
        <begin position="21"/>
        <end position="88"/>
    </location>
</feature>
<dbReference type="RefSeq" id="WP_091287652.1">
    <property type="nucleotide sequence ID" value="NZ_FNON01000001.1"/>
</dbReference>
<dbReference type="InterPro" id="IPR036388">
    <property type="entry name" value="WH-like_DNA-bd_sf"/>
</dbReference>
<dbReference type="GO" id="GO:0016987">
    <property type="term" value="F:sigma factor activity"/>
    <property type="evidence" value="ECO:0007669"/>
    <property type="project" value="UniProtKB-KW"/>
</dbReference>
<dbReference type="STRING" id="589385.SAMN05421504_1011399"/>
<evidence type="ECO:0000313" key="8">
    <source>
        <dbReference type="EMBL" id="SDW74508.1"/>
    </source>
</evidence>
<protein>
    <submittedName>
        <fullName evidence="8">RNA polymerase sigma factor, sigma-70 family</fullName>
    </submittedName>
</protein>
<dbReference type="InterPro" id="IPR013324">
    <property type="entry name" value="RNA_pol_sigma_r3/r4-like"/>
</dbReference>
<organism evidence="8 9">
    <name type="scientific">Amycolatopsis xylanica</name>
    <dbReference type="NCBI Taxonomy" id="589385"/>
    <lineage>
        <taxon>Bacteria</taxon>
        <taxon>Bacillati</taxon>
        <taxon>Actinomycetota</taxon>
        <taxon>Actinomycetes</taxon>
        <taxon>Pseudonocardiales</taxon>
        <taxon>Pseudonocardiaceae</taxon>
        <taxon>Amycolatopsis</taxon>
    </lineage>
</organism>
<evidence type="ECO:0000259" key="7">
    <source>
        <dbReference type="Pfam" id="PF04542"/>
    </source>
</evidence>
<dbReference type="Gene3D" id="1.10.1740.10">
    <property type="match status" value="1"/>
</dbReference>
<sequence length="185" mass="20530">MDVGGLLTAAAAGDQAAWNALVARFESLVWSIARGYRLSDADAGDAVQMTWLRLVENIDRIAEPDRLAAWLATTAKRECLQSIRRTSRDPITTDTPLDRRDPTPPAEQALLRRERDSALWAALAELGDQCRRLLRVLMAVPPPAYAEVAEALGMRIGSIGPTRRRCLEQLRTIAESDELLQERGR</sequence>
<dbReference type="SUPFAM" id="SSF88946">
    <property type="entry name" value="Sigma2 domain of RNA polymerase sigma factors"/>
    <property type="match status" value="1"/>
</dbReference>
<comment type="similarity">
    <text evidence="1">Belongs to the sigma-70 factor family. ECF subfamily.</text>
</comment>
<dbReference type="SUPFAM" id="SSF88659">
    <property type="entry name" value="Sigma3 and sigma4 domains of RNA polymerase sigma factors"/>
    <property type="match status" value="1"/>
</dbReference>
<proteinExistence type="inferred from homology"/>
<dbReference type="OrthoDB" id="265863at2"/>
<dbReference type="AlphaFoldDB" id="A0A1H2W1L9"/>
<dbReference type="InterPro" id="IPR039425">
    <property type="entry name" value="RNA_pol_sigma-70-like"/>
</dbReference>
<dbReference type="NCBIfam" id="TIGR02937">
    <property type="entry name" value="sigma70-ECF"/>
    <property type="match status" value="1"/>
</dbReference>
<keyword evidence="3" id="KW-0731">Sigma factor</keyword>
<evidence type="ECO:0000256" key="1">
    <source>
        <dbReference type="ARBA" id="ARBA00010641"/>
    </source>
</evidence>
<accession>A0A1H2W1L9</accession>
<evidence type="ECO:0000256" key="4">
    <source>
        <dbReference type="ARBA" id="ARBA00023125"/>
    </source>
</evidence>
<keyword evidence="2" id="KW-0805">Transcription regulation</keyword>
<dbReference type="Proteomes" id="UP000199515">
    <property type="component" value="Unassembled WGS sequence"/>
</dbReference>
<keyword evidence="5" id="KW-0804">Transcription</keyword>
<dbReference type="InterPro" id="IPR013325">
    <property type="entry name" value="RNA_pol_sigma_r2"/>
</dbReference>
<reference evidence="8 9" key="1">
    <citation type="submission" date="2016-10" db="EMBL/GenBank/DDBJ databases">
        <authorList>
            <person name="de Groot N.N."/>
        </authorList>
    </citation>
    <scope>NUCLEOTIDE SEQUENCE [LARGE SCALE GENOMIC DNA]</scope>
    <source>
        <strain evidence="8 9">CPCC 202699</strain>
    </source>
</reference>
<feature type="region of interest" description="Disordered" evidence="6">
    <location>
        <begin position="85"/>
        <end position="106"/>
    </location>
</feature>
<keyword evidence="9" id="KW-1185">Reference proteome</keyword>
<dbReference type="Gene3D" id="1.10.10.10">
    <property type="entry name" value="Winged helix-like DNA-binding domain superfamily/Winged helix DNA-binding domain"/>
    <property type="match status" value="1"/>
</dbReference>
<keyword evidence="4" id="KW-0238">DNA-binding</keyword>
<dbReference type="InterPro" id="IPR014284">
    <property type="entry name" value="RNA_pol_sigma-70_dom"/>
</dbReference>
<dbReference type="EMBL" id="FNON01000001">
    <property type="protein sequence ID" value="SDW74508.1"/>
    <property type="molecule type" value="Genomic_DNA"/>
</dbReference>
<dbReference type="PANTHER" id="PTHR43133">
    <property type="entry name" value="RNA POLYMERASE ECF-TYPE SIGMA FACTO"/>
    <property type="match status" value="1"/>
</dbReference>
<dbReference type="PANTHER" id="PTHR43133:SF8">
    <property type="entry name" value="RNA POLYMERASE SIGMA FACTOR HI_1459-RELATED"/>
    <property type="match status" value="1"/>
</dbReference>
<evidence type="ECO:0000313" key="9">
    <source>
        <dbReference type="Proteomes" id="UP000199515"/>
    </source>
</evidence>
<dbReference type="GO" id="GO:0003677">
    <property type="term" value="F:DNA binding"/>
    <property type="evidence" value="ECO:0007669"/>
    <property type="project" value="UniProtKB-KW"/>
</dbReference>
<name>A0A1H2W1L9_9PSEU</name>
<dbReference type="Pfam" id="PF04542">
    <property type="entry name" value="Sigma70_r2"/>
    <property type="match status" value="1"/>
</dbReference>
<evidence type="ECO:0000256" key="6">
    <source>
        <dbReference type="SAM" id="MobiDB-lite"/>
    </source>
</evidence>
<gene>
    <name evidence="8" type="ORF">SAMN05421504_1011399</name>
</gene>
<evidence type="ECO:0000256" key="5">
    <source>
        <dbReference type="ARBA" id="ARBA00023163"/>
    </source>
</evidence>
<evidence type="ECO:0000256" key="2">
    <source>
        <dbReference type="ARBA" id="ARBA00023015"/>
    </source>
</evidence>